<proteinExistence type="predicted"/>
<dbReference type="AlphaFoldDB" id="A0AAV6TVG2"/>
<keyword evidence="3" id="KW-1185">Reference proteome</keyword>
<protein>
    <submittedName>
        <fullName evidence="2">Uncharacterized protein</fullName>
    </submittedName>
</protein>
<feature type="region of interest" description="Disordered" evidence="1">
    <location>
        <begin position="247"/>
        <end position="268"/>
    </location>
</feature>
<name>A0AAV6TVG2_9ARAC</name>
<sequence length="268" mass="29299">MYELLDAVEAMATIEQENAANASQDEQHLASLSPEECGIVQNSSLQQIDGSNGKELSESLSDHGVNIEDDEDSVFEYTLIPMGQDEFLRPSESWDEITIDDVIVGLLCSSSGYSSGSSSDAISLSLEDPHNLDDTISSSLEDARNVDDTLSLSLEDSQNLDDNISSSLEDAQWLDGIVSFSLEDDQNLNDTIPLSLEDARNLDDEDFLPSDPSAEMMGDANEDAHLAAEIEFLERMIGYFFEGAFFDEPEQQGAGDTGMEPEELPDMD</sequence>
<organism evidence="2 3">
    <name type="scientific">Oedothorax gibbosus</name>
    <dbReference type="NCBI Taxonomy" id="931172"/>
    <lineage>
        <taxon>Eukaryota</taxon>
        <taxon>Metazoa</taxon>
        <taxon>Ecdysozoa</taxon>
        <taxon>Arthropoda</taxon>
        <taxon>Chelicerata</taxon>
        <taxon>Arachnida</taxon>
        <taxon>Araneae</taxon>
        <taxon>Araneomorphae</taxon>
        <taxon>Entelegynae</taxon>
        <taxon>Araneoidea</taxon>
        <taxon>Linyphiidae</taxon>
        <taxon>Erigoninae</taxon>
        <taxon>Oedothorax</taxon>
    </lineage>
</organism>
<dbReference type="EMBL" id="JAFNEN010000921">
    <property type="protein sequence ID" value="KAG8176040.1"/>
    <property type="molecule type" value="Genomic_DNA"/>
</dbReference>
<accession>A0AAV6TVG2</accession>
<dbReference type="Proteomes" id="UP000827092">
    <property type="component" value="Unassembled WGS sequence"/>
</dbReference>
<evidence type="ECO:0000313" key="3">
    <source>
        <dbReference type="Proteomes" id="UP000827092"/>
    </source>
</evidence>
<evidence type="ECO:0000256" key="1">
    <source>
        <dbReference type="SAM" id="MobiDB-lite"/>
    </source>
</evidence>
<evidence type="ECO:0000313" key="2">
    <source>
        <dbReference type="EMBL" id="KAG8176040.1"/>
    </source>
</evidence>
<feature type="compositionally biased region" description="Acidic residues" evidence="1">
    <location>
        <begin position="259"/>
        <end position="268"/>
    </location>
</feature>
<gene>
    <name evidence="2" type="ORF">JTE90_018366</name>
</gene>
<comment type="caution">
    <text evidence="2">The sequence shown here is derived from an EMBL/GenBank/DDBJ whole genome shotgun (WGS) entry which is preliminary data.</text>
</comment>
<reference evidence="2 3" key="1">
    <citation type="journal article" date="2022" name="Nat. Ecol. Evol.">
        <title>A masculinizing supergene underlies an exaggerated male reproductive morph in a spider.</title>
        <authorList>
            <person name="Hendrickx F."/>
            <person name="De Corte Z."/>
            <person name="Sonet G."/>
            <person name="Van Belleghem S.M."/>
            <person name="Kostlbacher S."/>
            <person name="Vangestel C."/>
        </authorList>
    </citation>
    <scope>NUCLEOTIDE SEQUENCE [LARGE SCALE GENOMIC DNA]</scope>
    <source>
        <strain evidence="2">W744_W776</strain>
    </source>
</reference>